<evidence type="ECO:0000256" key="1">
    <source>
        <dbReference type="SAM" id="MobiDB-lite"/>
    </source>
</evidence>
<feature type="region of interest" description="Disordered" evidence="1">
    <location>
        <begin position="38"/>
        <end position="61"/>
    </location>
</feature>
<evidence type="ECO:0000313" key="2">
    <source>
        <dbReference type="EMBL" id="URE45381.1"/>
    </source>
</evidence>
<name>A0A9E7L9J6_9LILI</name>
<sequence length="61" mass="6844">MYAPHPGGFDGRAQQRWRSRYVSDGVHLRSMHTTCSLRDRAETGTNRRPVTSHQMGRCGGG</sequence>
<dbReference type="OrthoDB" id="10641191at2759"/>
<keyword evidence="3" id="KW-1185">Reference proteome</keyword>
<dbReference type="EMBL" id="CP097511">
    <property type="protein sequence ID" value="URE45379.1"/>
    <property type="molecule type" value="Genomic_DNA"/>
</dbReference>
<feature type="compositionally biased region" description="Polar residues" evidence="1">
    <location>
        <begin position="43"/>
        <end position="54"/>
    </location>
</feature>
<accession>A0A9E7L9J6</accession>
<proteinExistence type="predicted"/>
<gene>
    <name evidence="2" type="ORF">MUK42_33311</name>
</gene>
<dbReference type="AlphaFoldDB" id="A0A9E7L9J6"/>
<reference evidence="2" key="1">
    <citation type="submission" date="2022-05" db="EMBL/GenBank/DDBJ databases">
        <title>The Musa troglodytarum L. genome provides insights into the mechanism of non-climacteric behaviour and enrichment of carotenoids.</title>
        <authorList>
            <person name="Wang J."/>
        </authorList>
    </citation>
    <scope>NUCLEOTIDE SEQUENCE</scope>
    <source>
        <tissue evidence="2">Leaf</tissue>
    </source>
</reference>
<evidence type="ECO:0000313" key="3">
    <source>
        <dbReference type="Proteomes" id="UP001055439"/>
    </source>
</evidence>
<dbReference type="Proteomes" id="UP001055439">
    <property type="component" value="Chromosome 9"/>
</dbReference>
<dbReference type="EMBL" id="CP097511">
    <property type="protein sequence ID" value="URE45381.1"/>
    <property type="molecule type" value="Genomic_DNA"/>
</dbReference>
<organism evidence="2 3">
    <name type="scientific">Musa troglodytarum</name>
    <name type="common">fe'i banana</name>
    <dbReference type="NCBI Taxonomy" id="320322"/>
    <lineage>
        <taxon>Eukaryota</taxon>
        <taxon>Viridiplantae</taxon>
        <taxon>Streptophyta</taxon>
        <taxon>Embryophyta</taxon>
        <taxon>Tracheophyta</taxon>
        <taxon>Spermatophyta</taxon>
        <taxon>Magnoliopsida</taxon>
        <taxon>Liliopsida</taxon>
        <taxon>Zingiberales</taxon>
        <taxon>Musaceae</taxon>
        <taxon>Musa</taxon>
    </lineage>
</organism>
<protein>
    <submittedName>
        <fullName evidence="2">Uncharacterized protein</fullName>
    </submittedName>
</protein>